<keyword evidence="3" id="KW-1185">Reference proteome</keyword>
<feature type="compositionally biased region" description="Basic and acidic residues" evidence="1">
    <location>
        <begin position="48"/>
        <end position="72"/>
    </location>
</feature>
<dbReference type="EMBL" id="JBHFFA010000002">
    <property type="protein sequence ID" value="KAL2643025.1"/>
    <property type="molecule type" value="Genomic_DNA"/>
</dbReference>
<organism evidence="2 3">
    <name type="scientific">Riccia fluitans</name>
    <dbReference type="NCBI Taxonomy" id="41844"/>
    <lineage>
        <taxon>Eukaryota</taxon>
        <taxon>Viridiplantae</taxon>
        <taxon>Streptophyta</taxon>
        <taxon>Embryophyta</taxon>
        <taxon>Marchantiophyta</taxon>
        <taxon>Marchantiopsida</taxon>
        <taxon>Marchantiidae</taxon>
        <taxon>Marchantiales</taxon>
        <taxon>Ricciaceae</taxon>
        <taxon>Riccia</taxon>
    </lineage>
</organism>
<comment type="caution">
    <text evidence="2">The sequence shown here is derived from an EMBL/GenBank/DDBJ whole genome shotgun (WGS) entry which is preliminary data.</text>
</comment>
<proteinExistence type="predicted"/>
<evidence type="ECO:0000256" key="1">
    <source>
        <dbReference type="SAM" id="MobiDB-lite"/>
    </source>
</evidence>
<protein>
    <submittedName>
        <fullName evidence="2">Uncharacterized protein</fullName>
    </submittedName>
</protein>
<dbReference type="Proteomes" id="UP001605036">
    <property type="component" value="Unassembled WGS sequence"/>
</dbReference>
<sequence>MAFTSGAVVNLDLHEMLLKMEECLKLEEENRKLRAKKEARNVGGAPSEDAKATEQEVARAEFGHEGEAQHLQ</sequence>
<dbReference type="AlphaFoldDB" id="A0ABD1Z683"/>
<name>A0ABD1Z683_9MARC</name>
<reference evidence="2 3" key="1">
    <citation type="submission" date="2024-09" db="EMBL/GenBank/DDBJ databases">
        <title>Chromosome-scale assembly of Riccia fluitans.</title>
        <authorList>
            <person name="Paukszto L."/>
            <person name="Sawicki J."/>
            <person name="Karawczyk K."/>
            <person name="Piernik-Szablinska J."/>
            <person name="Szczecinska M."/>
            <person name="Mazdziarz M."/>
        </authorList>
    </citation>
    <scope>NUCLEOTIDE SEQUENCE [LARGE SCALE GENOMIC DNA]</scope>
    <source>
        <strain evidence="2">Rf_01</strain>
        <tissue evidence="2">Aerial parts of the thallus</tissue>
    </source>
</reference>
<feature type="region of interest" description="Disordered" evidence="1">
    <location>
        <begin position="35"/>
        <end position="72"/>
    </location>
</feature>
<evidence type="ECO:0000313" key="3">
    <source>
        <dbReference type="Proteomes" id="UP001605036"/>
    </source>
</evidence>
<gene>
    <name evidence="2" type="ORF">R1flu_010612</name>
</gene>
<accession>A0ABD1Z683</accession>
<evidence type="ECO:0000313" key="2">
    <source>
        <dbReference type="EMBL" id="KAL2643025.1"/>
    </source>
</evidence>